<keyword evidence="12" id="KW-1185">Reference proteome</keyword>
<dbReference type="InterPro" id="IPR000700">
    <property type="entry name" value="PAS-assoc_C"/>
</dbReference>
<dbReference type="PROSITE" id="PS50112">
    <property type="entry name" value="PAS"/>
    <property type="match status" value="2"/>
</dbReference>
<dbReference type="InterPro" id="IPR003661">
    <property type="entry name" value="HisK_dim/P_dom"/>
</dbReference>
<feature type="domain" description="PAC" evidence="9">
    <location>
        <begin position="481"/>
        <end position="536"/>
    </location>
</feature>
<dbReference type="InterPro" id="IPR036097">
    <property type="entry name" value="HisK_dim/P_sf"/>
</dbReference>
<dbReference type="SMART" id="SM00387">
    <property type="entry name" value="HATPase_c"/>
    <property type="match status" value="1"/>
</dbReference>
<dbReference type="PROSITE" id="PS51371">
    <property type="entry name" value="CBS"/>
    <property type="match status" value="4"/>
</dbReference>
<dbReference type="Gene3D" id="3.30.450.20">
    <property type="entry name" value="PAS domain"/>
    <property type="match status" value="5"/>
</dbReference>
<evidence type="ECO:0000256" key="5">
    <source>
        <dbReference type="ARBA" id="ARBA00022777"/>
    </source>
</evidence>
<dbReference type="InterPro" id="IPR013655">
    <property type="entry name" value="PAS_fold_3"/>
</dbReference>
<evidence type="ECO:0000256" key="6">
    <source>
        <dbReference type="PROSITE-ProRule" id="PRU00703"/>
    </source>
</evidence>
<dbReference type="eggNOG" id="COG2202">
    <property type="taxonomic scope" value="Bacteria"/>
</dbReference>
<keyword evidence="3" id="KW-0597">Phosphoprotein</keyword>
<dbReference type="PROSITE" id="PS50113">
    <property type="entry name" value="PAC"/>
    <property type="match status" value="3"/>
</dbReference>
<dbReference type="InterPro" id="IPR029016">
    <property type="entry name" value="GAF-like_dom_sf"/>
</dbReference>
<evidence type="ECO:0000256" key="1">
    <source>
        <dbReference type="ARBA" id="ARBA00000085"/>
    </source>
</evidence>
<dbReference type="SUPFAM" id="SSF55874">
    <property type="entry name" value="ATPase domain of HSP90 chaperone/DNA topoisomerase II/histidine kinase"/>
    <property type="match status" value="1"/>
</dbReference>
<dbReference type="SMART" id="SM00388">
    <property type="entry name" value="HisKA"/>
    <property type="match status" value="1"/>
</dbReference>
<dbReference type="SMART" id="SM00086">
    <property type="entry name" value="PAC"/>
    <property type="match status" value="4"/>
</dbReference>
<gene>
    <name evidence="11" type="ordered locus">MGMSRv2__2572</name>
</gene>
<keyword evidence="5 11" id="KW-0418">Kinase</keyword>
<dbReference type="CDD" id="cd00082">
    <property type="entry name" value="HisKA"/>
    <property type="match status" value="1"/>
</dbReference>
<reference evidence="11 12" key="1">
    <citation type="journal article" date="2014" name="Genome Announc.">
        <title>Complete genome sequence of Magnetospirillum gryphiswaldense MSR-1.</title>
        <authorList>
            <person name="Wang X."/>
            <person name="Wang Q."/>
            <person name="Zhang W."/>
            <person name="Wang Y."/>
            <person name="Li L."/>
            <person name="Wen T."/>
            <person name="Zhang T."/>
            <person name="Zhang Y."/>
            <person name="Xu J."/>
            <person name="Hu J."/>
            <person name="Li S."/>
            <person name="Liu L."/>
            <person name="Liu J."/>
            <person name="Jiang W."/>
            <person name="Tian J."/>
            <person name="Li Y."/>
            <person name="Schuler D."/>
            <person name="Wang L."/>
            <person name="Li J."/>
        </authorList>
    </citation>
    <scope>NUCLEOTIDE SEQUENCE [LARGE SCALE GENOMIC DNA]</scope>
    <source>
        <strain evidence="12">DSM 6361 / JCM 21280 / NBRC 15271 / MSR-1</strain>
    </source>
</reference>
<comment type="catalytic activity">
    <reaction evidence="1">
        <text>ATP + protein L-histidine = ADP + protein N-phospho-L-histidine.</text>
        <dbReference type="EC" id="2.7.13.3"/>
    </reaction>
</comment>
<dbReference type="Pfam" id="PF13185">
    <property type="entry name" value="GAF_2"/>
    <property type="match status" value="1"/>
</dbReference>
<dbReference type="Pfam" id="PF08448">
    <property type="entry name" value="PAS_4"/>
    <property type="match status" value="1"/>
</dbReference>
<dbReference type="InterPro" id="IPR003594">
    <property type="entry name" value="HATPase_dom"/>
</dbReference>
<evidence type="ECO:0000313" key="12">
    <source>
        <dbReference type="Proteomes" id="UP000018922"/>
    </source>
</evidence>
<evidence type="ECO:0000259" key="10">
    <source>
        <dbReference type="PROSITE" id="PS51371"/>
    </source>
</evidence>
<feature type="domain" description="PAC" evidence="9">
    <location>
        <begin position="1027"/>
        <end position="1078"/>
    </location>
</feature>
<dbReference type="NCBIfam" id="TIGR00229">
    <property type="entry name" value="sensory_box"/>
    <property type="match status" value="4"/>
</dbReference>
<dbReference type="CDD" id="cd00130">
    <property type="entry name" value="PAS"/>
    <property type="match status" value="4"/>
</dbReference>
<dbReference type="Pfam" id="PF02518">
    <property type="entry name" value="HATPase_c"/>
    <property type="match status" value="1"/>
</dbReference>
<dbReference type="InterPro" id="IPR052162">
    <property type="entry name" value="Sensor_kinase/Photoreceptor"/>
</dbReference>
<feature type="domain" description="PAS" evidence="8">
    <location>
        <begin position="537"/>
        <end position="609"/>
    </location>
</feature>
<dbReference type="PROSITE" id="PS50109">
    <property type="entry name" value="HIS_KIN"/>
    <property type="match status" value="1"/>
</dbReference>
<dbReference type="Gene3D" id="1.10.287.130">
    <property type="match status" value="1"/>
</dbReference>
<dbReference type="InterPro" id="IPR004358">
    <property type="entry name" value="Sig_transdc_His_kin-like_C"/>
</dbReference>
<feature type="domain" description="CBS" evidence="10">
    <location>
        <begin position="75"/>
        <end position="136"/>
    </location>
</feature>
<dbReference type="Gene3D" id="3.10.580.10">
    <property type="entry name" value="CBS-domain"/>
    <property type="match status" value="2"/>
</dbReference>
<keyword evidence="4 11" id="KW-0808">Transferase</keyword>
<feature type="domain" description="PAS" evidence="8">
    <location>
        <begin position="667"/>
        <end position="737"/>
    </location>
</feature>
<protein>
    <recommendedName>
        <fullName evidence="2">histidine kinase</fullName>
        <ecNumber evidence="2">2.7.13.3</ecNumber>
    </recommendedName>
</protein>
<evidence type="ECO:0000256" key="4">
    <source>
        <dbReference type="ARBA" id="ARBA00022679"/>
    </source>
</evidence>
<dbReference type="PRINTS" id="PR00344">
    <property type="entry name" value="BCTRLSENSOR"/>
</dbReference>
<feature type="domain" description="CBS" evidence="10">
    <location>
        <begin position="139"/>
        <end position="196"/>
    </location>
</feature>
<dbReference type="SUPFAM" id="SSF54631">
    <property type="entry name" value="CBS-domain pair"/>
    <property type="match status" value="2"/>
</dbReference>
<dbReference type="EC" id="2.7.13.3" evidence="2"/>
<dbReference type="eggNOG" id="COG4251">
    <property type="taxonomic scope" value="Bacteria"/>
</dbReference>
<dbReference type="SMART" id="SM00116">
    <property type="entry name" value="CBS"/>
    <property type="match status" value="4"/>
</dbReference>
<dbReference type="SUPFAM" id="SSF55781">
    <property type="entry name" value="GAF domain-like"/>
    <property type="match status" value="1"/>
</dbReference>
<dbReference type="InterPro" id="IPR005467">
    <property type="entry name" value="His_kinase_dom"/>
</dbReference>
<dbReference type="InterPro" id="IPR013767">
    <property type="entry name" value="PAS_fold"/>
</dbReference>
<dbReference type="Gene3D" id="3.30.450.40">
    <property type="match status" value="1"/>
</dbReference>
<dbReference type="SMART" id="SM00091">
    <property type="entry name" value="PAS"/>
    <property type="match status" value="4"/>
</dbReference>
<dbReference type="SUPFAM" id="SSF55785">
    <property type="entry name" value="PYP-like sensor domain (PAS domain)"/>
    <property type="match status" value="5"/>
</dbReference>
<dbReference type="InterPro" id="IPR035965">
    <property type="entry name" value="PAS-like_dom_sf"/>
</dbReference>
<feature type="domain" description="Histidine kinase" evidence="7">
    <location>
        <begin position="1096"/>
        <end position="1311"/>
    </location>
</feature>
<dbReference type="PANTHER" id="PTHR43304:SF1">
    <property type="entry name" value="PAC DOMAIN-CONTAINING PROTEIN"/>
    <property type="match status" value="1"/>
</dbReference>
<dbReference type="Pfam" id="PF00989">
    <property type="entry name" value="PAS"/>
    <property type="match status" value="1"/>
</dbReference>
<dbReference type="InterPro" id="IPR000644">
    <property type="entry name" value="CBS_dom"/>
</dbReference>
<dbReference type="PANTHER" id="PTHR43304">
    <property type="entry name" value="PHYTOCHROME-LIKE PROTEIN CPH1"/>
    <property type="match status" value="1"/>
</dbReference>
<dbReference type="Gene3D" id="2.10.70.100">
    <property type="match status" value="1"/>
</dbReference>
<dbReference type="CDD" id="cd09836">
    <property type="entry name" value="CBS_pair_arch"/>
    <property type="match status" value="1"/>
</dbReference>
<proteinExistence type="predicted"/>
<dbReference type="STRING" id="1430440.MGMSRv2__2572"/>
<feature type="domain" description="PAC" evidence="9">
    <location>
        <begin position="613"/>
        <end position="666"/>
    </location>
</feature>
<evidence type="ECO:0000259" key="9">
    <source>
        <dbReference type="PROSITE" id="PS50113"/>
    </source>
</evidence>
<dbReference type="SUPFAM" id="SSF47384">
    <property type="entry name" value="Homodimeric domain of signal transducing histidine kinase"/>
    <property type="match status" value="1"/>
</dbReference>
<feature type="domain" description="CBS" evidence="10">
    <location>
        <begin position="204"/>
        <end position="263"/>
    </location>
</feature>
<evidence type="ECO:0000313" key="11">
    <source>
        <dbReference type="EMBL" id="CDK99787.1"/>
    </source>
</evidence>
<dbReference type="HOGENOM" id="CLU_260418_0_0_5"/>
<feature type="domain" description="CBS" evidence="10">
    <location>
        <begin position="10"/>
        <end position="70"/>
    </location>
</feature>
<dbReference type="Pfam" id="PF00512">
    <property type="entry name" value="HisKA"/>
    <property type="match status" value="1"/>
</dbReference>
<dbReference type="GO" id="GO:0006355">
    <property type="term" value="P:regulation of DNA-templated transcription"/>
    <property type="evidence" value="ECO:0007669"/>
    <property type="project" value="InterPro"/>
</dbReference>
<dbReference type="Gene3D" id="3.30.565.10">
    <property type="entry name" value="Histidine kinase-like ATPase, C-terminal domain"/>
    <property type="match status" value="1"/>
</dbReference>
<accession>V6F338</accession>
<evidence type="ECO:0000256" key="3">
    <source>
        <dbReference type="ARBA" id="ARBA00022553"/>
    </source>
</evidence>
<evidence type="ECO:0000259" key="8">
    <source>
        <dbReference type="PROSITE" id="PS50112"/>
    </source>
</evidence>
<organism evidence="11 12">
    <name type="scientific">Magnetospirillum gryphiswaldense (strain DSM 6361 / JCM 21280 / NBRC 15271 / MSR-1)</name>
    <dbReference type="NCBI Taxonomy" id="431944"/>
    <lineage>
        <taxon>Bacteria</taxon>
        <taxon>Pseudomonadati</taxon>
        <taxon>Pseudomonadota</taxon>
        <taxon>Alphaproteobacteria</taxon>
        <taxon>Rhodospirillales</taxon>
        <taxon>Rhodospirillaceae</taxon>
        <taxon>Magnetospirillum</taxon>
    </lineage>
</organism>
<evidence type="ECO:0000256" key="2">
    <source>
        <dbReference type="ARBA" id="ARBA00012438"/>
    </source>
</evidence>
<dbReference type="Pfam" id="PF00571">
    <property type="entry name" value="CBS"/>
    <property type="match status" value="4"/>
</dbReference>
<evidence type="ECO:0000259" key="7">
    <source>
        <dbReference type="PROSITE" id="PS50109"/>
    </source>
</evidence>
<dbReference type="InterPro" id="IPR036890">
    <property type="entry name" value="HATPase_C_sf"/>
</dbReference>
<sequence>MRSVPLSDIMTRAVVTIVPDSPVAAALAIMGERRISCLVVAEGRRPIGILTERDLVRRYGGVALADGEQEVRSIMTPSPVTVPPDIDQFAAFKMMKTGRFRHLVVVDDGGDLLGIVTETDFVHHLGVDFYLRPKDVLSVMAPAVTVDSDCPLADAIARLARRDTFCVIVTQDGKAAGILTERDIVRLLCLPQGDGSAPTASQVMSAPLRSIPAEASLLEAAATLRQAKLRHLVVLDDDGQAIGVVGEHEIVKGLESGYVVHLERIIAERNAALAALAEANAALHASAREARFAMLVTERMADATVWISPDGRHLYSNRAWSELSGFSAEETRKKFVWDFTPNFLREDWLAHWQALRSQGTLAFEAVLINRDGASIPCEVVANHIVFEGEEYNVGIIRDLRDRRILEQELRARVDDLRLAQQVARIGSWRLNAETGQLSWSDETHRMFGVAPGTPLTYELFLASVHPDDRAMIDQAWNNAQAGAPYDIVHRIVTGGDVRWVHEQASLEFDGDGRLLGGIGTVQDVTDQRLLLDARHASEERLRLVLEVTADGIWDWDLVADRAELNDRYYELLGYARGEFEPGRASLPRLFHPDDLPGILDTLAANIDGSVSSYDNEVRMVTKAGEVKWVHVRGRIVERDATGRGTRMVGSVTDITARKVLERGMREREAFYRAAIETTADGFWLCDLDGRILEVNSAYAEMSGYTVDELCRMSIADLDAEETASDVRTQLATIIAGGGAVFERRHRRKDGSLWDVEVCTLFSDIEDGRCFAFLRDLAIRRRAEALLKARLRLSDIGRGGNIDALMTEVLDTAERLTASAIGFFHFVDDDQSGLTLQAWSTNTLANICRAEAKGQHYAVTEAGIWADCLRQGRAIICNDYAALPTKHCLPDGHAPVTRLLSVPVPGETGFQAVIGVGNKSADYDADDLAIVAELAGIAMDVVNWVRAEGRLRESEFFLRETQRVGKLGGWKANPETGMLMWTDEVYAMVEEPLPSRPELAAGIDYYLPQYREPLRQTLRRAFDRREPFQMELELLSRTGRHRWVELRGAPNATESKPDYLVGTILDISERKEAEARLLRTIDELTRSNSELERFAYVASHDLQEPLRNVVAFCQLLERQMQGRIEAEERETLEIIVGGARRMRDLVHDLLEYSCAGHFEAERELVKLPDLVAVATANLQSAIAESGAEVECDADVEMSVVELPMMQVFQNLISNAIKFRDPLRPLRVRIHGERVVGGIQVSVIDNGIGIEPSYLDQVFVIFKRLHRPSDIPGTGLGLAICRRIVENHGGRIWAASEGARKGTTIHFVLPADGSAV</sequence>
<dbReference type="Pfam" id="PF13426">
    <property type="entry name" value="PAS_9"/>
    <property type="match status" value="1"/>
</dbReference>
<dbReference type="InterPro" id="IPR013656">
    <property type="entry name" value="PAS_4"/>
</dbReference>
<dbReference type="eggNOG" id="COG3829">
    <property type="taxonomic scope" value="Bacteria"/>
</dbReference>
<dbReference type="InterPro" id="IPR003018">
    <property type="entry name" value="GAF"/>
</dbReference>
<dbReference type="Pfam" id="PF08447">
    <property type="entry name" value="PAS_3"/>
    <property type="match status" value="2"/>
</dbReference>
<dbReference type="InterPro" id="IPR046342">
    <property type="entry name" value="CBS_dom_sf"/>
</dbReference>
<dbReference type="GO" id="GO:0000155">
    <property type="term" value="F:phosphorelay sensor kinase activity"/>
    <property type="evidence" value="ECO:0007669"/>
    <property type="project" value="InterPro"/>
</dbReference>
<dbReference type="InterPro" id="IPR000014">
    <property type="entry name" value="PAS"/>
</dbReference>
<dbReference type="Proteomes" id="UP000018922">
    <property type="component" value="Chromosome I"/>
</dbReference>
<dbReference type="KEGG" id="mgy:MGMSRv2__2572"/>
<dbReference type="EMBL" id="HG794546">
    <property type="protein sequence ID" value="CDK99787.1"/>
    <property type="molecule type" value="Genomic_DNA"/>
</dbReference>
<name>V6F338_MAGGM</name>
<keyword evidence="6" id="KW-0129">CBS domain</keyword>
<dbReference type="InterPro" id="IPR001610">
    <property type="entry name" value="PAC"/>
</dbReference>